<name>A0A2V4BM56_9FLAO</name>
<keyword evidence="3" id="KW-1185">Reference proteome</keyword>
<organism evidence="2 3">
    <name type="scientific">Flavobacterium cheongpyeongense</name>
    <dbReference type="NCBI Taxonomy" id="2212651"/>
    <lineage>
        <taxon>Bacteria</taxon>
        <taxon>Pseudomonadati</taxon>
        <taxon>Bacteroidota</taxon>
        <taxon>Flavobacteriia</taxon>
        <taxon>Flavobacteriales</taxon>
        <taxon>Flavobacteriaceae</taxon>
        <taxon>Flavobacterium</taxon>
    </lineage>
</organism>
<keyword evidence="1" id="KW-0472">Membrane</keyword>
<evidence type="ECO:0000313" key="3">
    <source>
        <dbReference type="Proteomes" id="UP000247903"/>
    </source>
</evidence>
<keyword evidence="1" id="KW-0812">Transmembrane</keyword>
<dbReference type="Pfam" id="PF05656">
    <property type="entry name" value="DUF805"/>
    <property type="match status" value="1"/>
</dbReference>
<dbReference type="Proteomes" id="UP000247903">
    <property type="component" value="Unassembled WGS sequence"/>
</dbReference>
<comment type="caution">
    <text evidence="2">The sequence shown here is derived from an EMBL/GenBank/DDBJ whole genome shotgun (WGS) entry which is preliminary data.</text>
</comment>
<sequence>MIEWYKKVVFENYANFNGRARRSEYWYFVLAQILIIFGVIAIGSFIGTFFNSSEDGFLIAFGIVGIYLLAILIPYLALIVRRMHDIGKSGWFYLVRFIPVIGGIWILVLLCTEGNYGENNYGLDPKEEFDEINEIGSKEA</sequence>
<accession>A0A2V4BM56</accession>
<feature type="transmembrane region" description="Helical" evidence="1">
    <location>
        <begin position="56"/>
        <end position="78"/>
    </location>
</feature>
<dbReference type="GO" id="GO:0005886">
    <property type="term" value="C:plasma membrane"/>
    <property type="evidence" value="ECO:0007669"/>
    <property type="project" value="TreeGrafter"/>
</dbReference>
<dbReference type="EMBL" id="QJHK01000013">
    <property type="protein sequence ID" value="PXY40066.1"/>
    <property type="molecule type" value="Genomic_DNA"/>
</dbReference>
<dbReference type="OrthoDB" id="9812349at2"/>
<dbReference type="InterPro" id="IPR008523">
    <property type="entry name" value="DUF805"/>
</dbReference>
<dbReference type="AlphaFoldDB" id="A0A2V4BM56"/>
<protein>
    <submittedName>
        <fullName evidence="2">DUF805 domain-containing protein</fullName>
    </submittedName>
</protein>
<dbReference type="RefSeq" id="WP_110307427.1">
    <property type="nucleotide sequence ID" value="NZ_QJHK01000013.1"/>
</dbReference>
<feature type="transmembrane region" description="Helical" evidence="1">
    <location>
        <begin position="90"/>
        <end position="110"/>
    </location>
</feature>
<evidence type="ECO:0000256" key="1">
    <source>
        <dbReference type="SAM" id="Phobius"/>
    </source>
</evidence>
<reference evidence="2 3" key="1">
    <citation type="submission" date="2018-05" db="EMBL/GenBank/DDBJ databases">
        <title>Flavobacterium sp. strain IMCC34759, incomplete genome.</title>
        <authorList>
            <person name="Joung Y."/>
            <person name="Cho J."/>
        </authorList>
    </citation>
    <scope>NUCLEOTIDE SEQUENCE [LARGE SCALE GENOMIC DNA]</scope>
    <source>
        <strain evidence="2 3">IMCC34759</strain>
    </source>
</reference>
<dbReference type="PANTHER" id="PTHR34980:SF2">
    <property type="entry name" value="INNER MEMBRANE PROTEIN YHAH-RELATED"/>
    <property type="match status" value="1"/>
</dbReference>
<evidence type="ECO:0000313" key="2">
    <source>
        <dbReference type="EMBL" id="PXY40066.1"/>
    </source>
</evidence>
<keyword evidence="1" id="KW-1133">Transmembrane helix</keyword>
<gene>
    <name evidence="2" type="ORF">DMB65_14860</name>
</gene>
<dbReference type="PANTHER" id="PTHR34980">
    <property type="entry name" value="INNER MEMBRANE PROTEIN-RELATED-RELATED"/>
    <property type="match status" value="1"/>
</dbReference>
<proteinExistence type="predicted"/>
<feature type="transmembrane region" description="Helical" evidence="1">
    <location>
        <begin position="25"/>
        <end position="50"/>
    </location>
</feature>